<accession>A0AA39MHN0</accession>
<protein>
    <recommendedName>
        <fullName evidence="5">Metallo-beta-lactamase domain-containing protein</fullName>
    </recommendedName>
</protein>
<name>A0AA39MHN0_9AGAR</name>
<evidence type="ECO:0000313" key="4">
    <source>
        <dbReference type="Proteomes" id="UP001175226"/>
    </source>
</evidence>
<keyword evidence="1" id="KW-0472">Membrane</keyword>
<reference evidence="3" key="1">
    <citation type="submission" date="2023-06" db="EMBL/GenBank/DDBJ databases">
        <authorList>
            <consortium name="Lawrence Berkeley National Laboratory"/>
            <person name="Ahrendt S."/>
            <person name="Sahu N."/>
            <person name="Indic B."/>
            <person name="Wong-Bajracharya J."/>
            <person name="Merenyi Z."/>
            <person name="Ke H.-M."/>
            <person name="Monk M."/>
            <person name="Kocsube S."/>
            <person name="Drula E."/>
            <person name="Lipzen A."/>
            <person name="Balint B."/>
            <person name="Henrissat B."/>
            <person name="Andreopoulos B."/>
            <person name="Martin F.M."/>
            <person name="Harder C.B."/>
            <person name="Rigling D."/>
            <person name="Ford K.L."/>
            <person name="Foster G.D."/>
            <person name="Pangilinan J."/>
            <person name="Papanicolaou A."/>
            <person name="Barry K."/>
            <person name="LaButti K."/>
            <person name="Viragh M."/>
            <person name="Koriabine M."/>
            <person name="Yan M."/>
            <person name="Riley R."/>
            <person name="Champramary S."/>
            <person name="Plett K.L."/>
            <person name="Tsai I.J."/>
            <person name="Slot J."/>
            <person name="Sipos G."/>
            <person name="Plett J."/>
            <person name="Nagy L.G."/>
            <person name="Grigoriev I.V."/>
        </authorList>
    </citation>
    <scope>NUCLEOTIDE SEQUENCE</scope>
    <source>
        <strain evidence="3">FPL87.14</strain>
    </source>
</reference>
<dbReference type="Gene3D" id="3.60.15.10">
    <property type="entry name" value="Ribonuclease Z/Hydroxyacylglutathione hydrolase-like"/>
    <property type="match status" value="1"/>
</dbReference>
<keyword evidence="1" id="KW-1133">Transmembrane helix</keyword>
<dbReference type="InterPro" id="IPR036866">
    <property type="entry name" value="RibonucZ/Hydroxyglut_hydro"/>
</dbReference>
<evidence type="ECO:0000256" key="1">
    <source>
        <dbReference type="SAM" id="Phobius"/>
    </source>
</evidence>
<comment type="caution">
    <text evidence="3">The sequence shown here is derived from an EMBL/GenBank/DDBJ whole genome shotgun (WGS) entry which is preliminary data.</text>
</comment>
<sequence>MSTTHCASQDIMRIFKDIRAKKVVVMHWGRAVFYPFFVCLFSSSTWILTTEEVTEPPKRLAEEYKKIGIDDGDFPVSDIGETKFF</sequence>
<keyword evidence="1" id="KW-0812">Transmembrane</keyword>
<dbReference type="Proteomes" id="UP001175226">
    <property type="component" value="Unassembled WGS sequence"/>
</dbReference>
<evidence type="ECO:0000313" key="2">
    <source>
        <dbReference type="EMBL" id="KAK0430463.1"/>
    </source>
</evidence>
<dbReference type="EMBL" id="JAUEPT010000073">
    <property type="protein sequence ID" value="KAK0434178.1"/>
    <property type="molecule type" value="Genomic_DNA"/>
</dbReference>
<keyword evidence="4" id="KW-1185">Reference proteome</keyword>
<feature type="transmembrane region" description="Helical" evidence="1">
    <location>
        <begin position="31"/>
        <end position="49"/>
    </location>
</feature>
<organism evidence="3 4">
    <name type="scientific">Armillaria borealis</name>
    <dbReference type="NCBI Taxonomy" id="47425"/>
    <lineage>
        <taxon>Eukaryota</taxon>
        <taxon>Fungi</taxon>
        <taxon>Dikarya</taxon>
        <taxon>Basidiomycota</taxon>
        <taxon>Agaricomycotina</taxon>
        <taxon>Agaricomycetes</taxon>
        <taxon>Agaricomycetidae</taxon>
        <taxon>Agaricales</taxon>
        <taxon>Marasmiineae</taxon>
        <taxon>Physalacriaceae</taxon>
        <taxon>Armillaria</taxon>
    </lineage>
</organism>
<gene>
    <name evidence="3" type="ORF">EV421DRAFT_1841015</name>
    <name evidence="2" type="ORF">EV421DRAFT_1858613</name>
</gene>
<proteinExistence type="predicted"/>
<dbReference type="AlphaFoldDB" id="A0AA39MHN0"/>
<evidence type="ECO:0000313" key="3">
    <source>
        <dbReference type="EMBL" id="KAK0434178.1"/>
    </source>
</evidence>
<dbReference type="EMBL" id="JAUEPT010000148">
    <property type="protein sequence ID" value="KAK0430463.1"/>
    <property type="molecule type" value="Genomic_DNA"/>
</dbReference>
<evidence type="ECO:0008006" key="5">
    <source>
        <dbReference type="Google" id="ProtNLM"/>
    </source>
</evidence>